<keyword evidence="5" id="KW-1185">Reference proteome</keyword>
<evidence type="ECO:0000256" key="1">
    <source>
        <dbReference type="ARBA" id="ARBA00006499"/>
    </source>
</evidence>
<dbReference type="STRING" id="1348657.M622_18650"/>
<proteinExistence type="inferred from homology"/>
<dbReference type="PATRIC" id="fig|1348657.5.peg.3143"/>
<evidence type="ECO:0000313" key="5">
    <source>
        <dbReference type="Proteomes" id="UP000015455"/>
    </source>
</evidence>
<evidence type="ECO:0000259" key="3">
    <source>
        <dbReference type="Pfam" id="PF02230"/>
    </source>
</evidence>
<dbReference type="Gene3D" id="3.40.50.1820">
    <property type="entry name" value="alpha/beta hydrolase"/>
    <property type="match status" value="1"/>
</dbReference>
<dbReference type="InterPro" id="IPR029058">
    <property type="entry name" value="AB_hydrolase_fold"/>
</dbReference>
<dbReference type="eggNOG" id="COG0400">
    <property type="taxonomic scope" value="Bacteria"/>
</dbReference>
<organism evidence="4 5">
    <name type="scientific">Thauera terpenica 58Eu</name>
    <dbReference type="NCBI Taxonomy" id="1348657"/>
    <lineage>
        <taxon>Bacteria</taxon>
        <taxon>Pseudomonadati</taxon>
        <taxon>Pseudomonadota</taxon>
        <taxon>Betaproteobacteria</taxon>
        <taxon>Rhodocyclales</taxon>
        <taxon>Zoogloeaceae</taxon>
        <taxon>Thauera</taxon>
    </lineage>
</organism>
<dbReference type="OrthoDB" id="9801763at2"/>
<accession>S9ZIF5</accession>
<dbReference type="GO" id="GO:0016787">
    <property type="term" value="F:hydrolase activity"/>
    <property type="evidence" value="ECO:0007669"/>
    <property type="project" value="UniProtKB-KW"/>
</dbReference>
<comment type="caution">
    <text evidence="4">The sequence shown here is derived from an EMBL/GenBank/DDBJ whole genome shotgun (WGS) entry which is preliminary data.</text>
</comment>
<dbReference type="SUPFAM" id="SSF53474">
    <property type="entry name" value="alpha/beta-Hydrolases"/>
    <property type="match status" value="1"/>
</dbReference>
<feature type="domain" description="Phospholipase/carboxylesterase/thioesterase" evidence="3">
    <location>
        <begin position="12"/>
        <end position="218"/>
    </location>
</feature>
<evidence type="ECO:0000256" key="2">
    <source>
        <dbReference type="ARBA" id="ARBA00022801"/>
    </source>
</evidence>
<dbReference type="InterPro" id="IPR003140">
    <property type="entry name" value="PLipase/COase/thioEstase"/>
</dbReference>
<dbReference type="EMBL" id="ATJV01000083">
    <property type="protein sequence ID" value="EPZ14376.1"/>
    <property type="molecule type" value="Genomic_DNA"/>
</dbReference>
<name>S9ZIF5_9RHOO</name>
<sequence>MSEISFLEVETAPKPSAAVIWLHGLGADGSDFEPIVPELGLASAPALRFVFPNAPLQPVTCNGGYVMPAWYDIIALGGESREIDEAGLLAARAIVRALIAREVERGIPSERIFLAGFSQGGAVAYLSALTHPEPLAGVIALSTYIPSAALITRELSAANRDIPMFVAHGTQDDVVPPAMGQQALELLRGFGLAPQWHTYPMPHSVCPQEIDDIGAWLRMRLSALPELPA</sequence>
<comment type="similarity">
    <text evidence="1">Belongs to the AB hydrolase superfamily. AB hydrolase 2 family.</text>
</comment>
<dbReference type="PANTHER" id="PTHR10655">
    <property type="entry name" value="LYSOPHOSPHOLIPASE-RELATED"/>
    <property type="match status" value="1"/>
</dbReference>
<reference evidence="4 5" key="1">
    <citation type="submission" date="2013-06" db="EMBL/GenBank/DDBJ databases">
        <title>Draft genome sequence of Thauera terpenica.</title>
        <authorList>
            <person name="Liu B."/>
            <person name="Frostegard A.H."/>
            <person name="Shapleigh J.P."/>
        </authorList>
    </citation>
    <scope>NUCLEOTIDE SEQUENCE [LARGE SCALE GENOMIC DNA]</scope>
    <source>
        <strain evidence="4 5">58Eu</strain>
    </source>
</reference>
<dbReference type="InterPro" id="IPR050565">
    <property type="entry name" value="LYPA1-2/EST-like"/>
</dbReference>
<dbReference type="AlphaFoldDB" id="S9ZIF5"/>
<protein>
    <recommendedName>
        <fullName evidence="3">Phospholipase/carboxylesterase/thioesterase domain-containing protein</fullName>
    </recommendedName>
</protein>
<dbReference type="PANTHER" id="PTHR10655:SF17">
    <property type="entry name" value="LYSOPHOSPHOLIPASE-LIKE PROTEIN 1"/>
    <property type="match status" value="1"/>
</dbReference>
<dbReference type="Pfam" id="PF02230">
    <property type="entry name" value="Abhydrolase_2"/>
    <property type="match status" value="1"/>
</dbReference>
<gene>
    <name evidence="4" type="ORF">M622_18650</name>
</gene>
<evidence type="ECO:0000313" key="4">
    <source>
        <dbReference type="EMBL" id="EPZ14376.1"/>
    </source>
</evidence>
<dbReference type="Proteomes" id="UP000015455">
    <property type="component" value="Unassembled WGS sequence"/>
</dbReference>
<keyword evidence="2" id="KW-0378">Hydrolase</keyword>
<dbReference type="RefSeq" id="WP_021250545.1">
    <property type="nucleotide sequence ID" value="NZ_ATJV01000083.1"/>
</dbReference>